<sequence length="197" mass="22590">MKILLLFSLTLSPTFTFAQEKIIKKNGNEIGVKIIEIAKWKVSYKKSDNPDGPVHSIDKSDIYKIVYSNDKSDVLGKFSNADEAKALIVSKINEFGIDRYNNFQKLKAEFDGNNLKINSVNKKGKTVDEGDFWDFENVIKFHELSPRKDVFYLNIVTKKFKKSSSEVDKLVIKFTDWQAAEDVLVAMKDLQIILKKD</sequence>
<proteinExistence type="predicted"/>
<name>A0ABR8Z9D1_9FLAO</name>
<reference evidence="2 3" key="1">
    <citation type="submission" date="2020-09" db="EMBL/GenBank/DDBJ databases">
        <title>Genome seq and assembly of Chryseobacterium sp.</title>
        <authorList>
            <person name="Chhetri G."/>
        </authorList>
    </citation>
    <scope>NUCLEOTIDE SEQUENCE [LARGE SCALE GENOMIC DNA]</scope>
    <source>
        <strain evidence="2 3">GCR10</strain>
    </source>
</reference>
<dbReference type="Proteomes" id="UP000637299">
    <property type="component" value="Unassembled WGS sequence"/>
</dbReference>
<protein>
    <submittedName>
        <fullName evidence="2">Uncharacterized protein</fullName>
    </submittedName>
</protein>
<feature type="chain" id="PRO_5045918175" evidence="1">
    <location>
        <begin position="19"/>
        <end position="197"/>
    </location>
</feature>
<feature type="signal peptide" evidence="1">
    <location>
        <begin position="1"/>
        <end position="18"/>
    </location>
</feature>
<dbReference type="EMBL" id="JACYFS010000001">
    <property type="protein sequence ID" value="MBD8081840.1"/>
    <property type="molecule type" value="Genomic_DNA"/>
</dbReference>
<dbReference type="RefSeq" id="WP_191735546.1">
    <property type="nucleotide sequence ID" value="NZ_JACYFS010000001.1"/>
</dbReference>
<organism evidence="2 3">
    <name type="scientific">Chryseobacterium caseinilyticum</name>
    <dbReference type="NCBI Taxonomy" id="2771428"/>
    <lineage>
        <taxon>Bacteria</taxon>
        <taxon>Pseudomonadati</taxon>
        <taxon>Bacteroidota</taxon>
        <taxon>Flavobacteriia</taxon>
        <taxon>Flavobacteriales</taxon>
        <taxon>Weeksellaceae</taxon>
        <taxon>Chryseobacterium group</taxon>
        <taxon>Chryseobacterium</taxon>
    </lineage>
</organism>
<accession>A0ABR8Z9D1</accession>
<comment type="caution">
    <text evidence="2">The sequence shown here is derived from an EMBL/GenBank/DDBJ whole genome shotgun (WGS) entry which is preliminary data.</text>
</comment>
<evidence type="ECO:0000313" key="2">
    <source>
        <dbReference type="EMBL" id="MBD8081840.1"/>
    </source>
</evidence>
<evidence type="ECO:0000256" key="1">
    <source>
        <dbReference type="SAM" id="SignalP"/>
    </source>
</evidence>
<keyword evidence="3" id="KW-1185">Reference proteome</keyword>
<gene>
    <name evidence="2" type="ORF">IC610_05300</name>
</gene>
<evidence type="ECO:0000313" key="3">
    <source>
        <dbReference type="Proteomes" id="UP000637299"/>
    </source>
</evidence>
<keyword evidence="1" id="KW-0732">Signal</keyword>